<keyword evidence="4" id="KW-1185">Reference proteome</keyword>
<dbReference type="AlphaFoldDB" id="A0AA38XP05"/>
<comment type="caution">
    <text evidence="3">The sequence shown here is derived from an EMBL/GenBank/DDBJ whole genome shotgun (WGS) entry which is preliminary data.</text>
</comment>
<sequence length="442" mass="49440">MRRITLLRIVLLAPLFYLLLILLWVVLPSPDVPWGTDVADKTEDRLYRGETVTRVYDVDDFFPYMDLTPSVQVARRSQRDSFALTFAYDAPTGAFSVRGHGSTNTFNLNHPYSPKTETAAFVWWDTVKVEAKTGDHDGINLPGFSHADSALLYWEIHRDVATLPLWVTIEEGILEGKPIRRVDIKPDGEAFDPLKTNETNRAAPNSLLTLFVDPEHPTRSLRHAMWPRIRNSKTQSSDLRPFKPNSSPSRTFPIRRAIQAILVPSWFFIDEVVFPLIEASASILSGAVHLVFWLIIIYVVAVLAYWKASGAGAFWPWTRTFWMTRAMVRYLGARISPARFGTDVDKADLDGSEGETSDTASAVTSREGPTPLTSPWAFFTSSSPLDDLFVTFEATKPLVQPIGLRRRRTGDLEGQAGESTASASTTEVLDQKGSDEDFKSLA</sequence>
<gene>
    <name evidence="3" type="ORF">H2200_000188</name>
</gene>
<reference evidence="3" key="1">
    <citation type="submission" date="2022-10" db="EMBL/GenBank/DDBJ databases">
        <title>Culturing micro-colonial fungi from biological soil crusts in the Mojave desert and describing Neophaeococcomyces mojavensis, and introducing the new genera and species Taxawa tesnikishii.</title>
        <authorList>
            <person name="Kurbessoian T."/>
            <person name="Stajich J.E."/>
        </authorList>
    </citation>
    <scope>NUCLEOTIDE SEQUENCE</scope>
    <source>
        <strain evidence="3">TK_41</strain>
    </source>
</reference>
<evidence type="ECO:0000313" key="3">
    <source>
        <dbReference type="EMBL" id="KAJ9616469.1"/>
    </source>
</evidence>
<organism evidence="3 4">
    <name type="scientific">Cladophialophora chaetospira</name>
    <dbReference type="NCBI Taxonomy" id="386627"/>
    <lineage>
        <taxon>Eukaryota</taxon>
        <taxon>Fungi</taxon>
        <taxon>Dikarya</taxon>
        <taxon>Ascomycota</taxon>
        <taxon>Pezizomycotina</taxon>
        <taxon>Eurotiomycetes</taxon>
        <taxon>Chaetothyriomycetidae</taxon>
        <taxon>Chaetothyriales</taxon>
        <taxon>Herpotrichiellaceae</taxon>
        <taxon>Cladophialophora</taxon>
    </lineage>
</organism>
<keyword evidence="2" id="KW-1133">Transmembrane helix</keyword>
<evidence type="ECO:0000256" key="2">
    <source>
        <dbReference type="SAM" id="Phobius"/>
    </source>
</evidence>
<proteinExistence type="predicted"/>
<accession>A0AA38XP05</accession>
<dbReference type="EMBL" id="JAPDRK010000001">
    <property type="protein sequence ID" value="KAJ9616469.1"/>
    <property type="molecule type" value="Genomic_DNA"/>
</dbReference>
<keyword evidence="2" id="KW-0812">Transmembrane</keyword>
<keyword evidence="2" id="KW-0472">Membrane</keyword>
<feature type="transmembrane region" description="Helical" evidence="2">
    <location>
        <begin position="283"/>
        <end position="306"/>
    </location>
</feature>
<feature type="compositionally biased region" description="Basic and acidic residues" evidence="1">
    <location>
        <begin position="429"/>
        <end position="442"/>
    </location>
</feature>
<feature type="compositionally biased region" description="Polar residues" evidence="1">
    <location>
        <begin position="417"/>
        <end position="428"/>
    </location>
</feature>
<name>A0AA38XP05_9EURO</name>
<feature type="region of interest" description="Disordered" evidence="1">
    <location>
        <begin position="405"/>
        <end position="442"/>
    </location>
</feature>
<evidence type="ECO:0000313" key="4">
    <source>
        <dbReference type="Proteomes" id="UP001172673"/>
    </source>
</evidence>
<feature type="region of interest" description="Disordered" evidence="1">
    <location>
        <begin position="346"/>
        <end position="370"/>
    </location>
</feature>
<protein>
    <submittedName>
        <fullName evidence="3">Uncharacterized protein</fullName>
    </submittedName>
</protein>
<evidence type="ECO:0000256" key="1">
    <source>
        <dbReference type="SAM" id="MobiDB-lite"/>
    </source>
</evidence>
<dbReference type="Proteomes" id="UP001172673">
    <property type="component" value="Unassembled WGS sequence"/>
</dbReference>
<feature type="transmembrane region" description="Helical" evidence="2">
    <location>
        <begin position="6"/>
        <end position="27"/>
    </location>
</feature>